<name>A0A6G0VMQ5_APHCR</name>
<reference evidence="1 2" key="1">
    <citation type="submission" date="2019-08" db="EMBL/GenBank/DDBJ databases">
        <title>Whole genome of Aphis craccivora.</title>
        <authorList>
            <person name="Voronova N.V."/>
            <person name="Shulinski R.S."/>
            <person name="Bandarenka Y.V."/>
            <person name="Zhorov D.G."/>
            <person name="Warner D."/>
        </authorList>
    </citation>
    <scope>NUCLEOTIDE SEQUENCE [LARGE SCALE GENOMIC DNA]</scope>
    <source>
        <strain evidence="1">180601</strain>
        <tissue evidence="1">Whole Body</tissue>
    </source>
</reference>
<accession>A0A6G0VMQ5</accession>
<dbReference type="EMBL" id="VUJU01015109">
    <property type="protein sequence ID" value="KAF0696966.1"/>
    <property type="molecule type" value="Genomic_DNA"/>
</dbReference>
<evidence type="ECO:0000313" key="2">
    <source>
        <dbReference type="Proteomes" id="UP000478052"/>
    </source>
</evidence>
<comment type="caution">
    <text evidence="1">The sequence shown here is derived from an EMBL/GenBank/DDBJ whole genome shotgun (WGS) entry which is preliminary data.</text>
</comment>
<organism evidence="1 2">
    <name type="scientific">Aphis craccivora</name>
    <name type="common">Cowpea aphid</name>
    <dbReference type="NCBI Taxonomy" id="307492"/>
    <lineage>
        <taxon>Eukaryota</taxon>
        <taxon>Metazoa</taxon>
        <taxon>Ecdysozoa</taxon>
        <taxon>Arthropoda</taxon>
        <taxon>Hexapoda</taxon>
        <taxon>Insecta</taxon>
        <taxon>Pterygota</taxon>
        <taxon>Neoptera</taxon>
        <taxon>Paraneoptera</taxon>
        <taxon>Hemiptera</taxon>
        <taxon>Sternorrhyncha</taxon>
        <taxon>Aphidomorpha</taxon>
        <taxon>Aphidoidea</taxon>
        <taxon>Aphididae</taxon>
        <taxon>Aphidini</taxon>
        <taxon>Aphis</taxon>
        <taxon>Aphis</taxon>
    </lineage>
</organism>
<protein>
    <submittedName>
        <fullName evidence="1">Uncharacterized protein</fullName>
    </submittedName>
</protein>
<sequence length="116" mass="13542">MIDSIAIKSYNSEQSDECIDFTMIISRNNASISNIGGGFRWKNEYPLYIIEVKSKHSPTVLKINQKTKKNKMTEKREFLRKTIQIFTKSIENAKICNISRKNLKILPLKIHKFFSD</sequence>
<keyword evidence="2" id="KW-1185">Reference proteome</keyword>
<proteinExistence type="predicted"/>
<dbReference type="Proteomes" id="UP000478052">
    <property type="component" value="Unassembled WGS sequence"/>
</dbReference>
<evidence type="ECO:0000313" key="1">
    <source>
        <dbReference type="EMBL" id="KAF0696966.1"/>
    </source>
</evidence>
<dbReference type="AlphaFoldDB" id="A0A6G0VMQ5"/>
<gene>
    <name evidence="1" type="ORF">FWK35_00030338</name>
</gene>